<keyword evidence="6" id="KW-1185">Reference proteome</keyword>
<evidence type="ECO:0000256" key="4">
    <source>
        <dbReference type="SAM" id="Coils"/>
    </source>
</evidence>
<keyword evidence="5" id="KW-0472">Membrane</keyword>
<feature type="repeat" description="TPR" evidence="3">
    <location>
        <begin position="796"/>
        <end position="829"/>
    </location>
</feature>
<keyword evidence="2 3" id="KW-0802">TPR repeat</keyword>
<dbReference type="GO" id="GO:0035269">
    <property type="term" value="P:protein O-linked glycosylation via mannose"/>
    <property type="evidence" value="ECO:0007669"/>
    <property type="project" value="TreeGrafter"/>
</dbReference>
<feature type="transmembrane region" description="Helical" evidence="5">
    <location>
        <begin position="491"/>
        <end position="509"/>
    </location>
</feature>
<feature type="repeat" description="TPR" evidence="3">
    <location>
        <begin position="590"/>
        <end position="623"/>
    </location>
</feature>
<feature type="transmembrane region" description="Helical" evidence="5">
    <location>
        <begin position="357"/>
        <end position="374"/>
    </location>
</feature>
<feature type="transmembrane region" description="Helical" evidence="5">
    <location>
        <begin position="333"/>
        <end position="351"/>
    </location>
</feature>
<dbReference type="Gene3D" id="1.25.40.10">
    <property type="entry name" value="Tetratricopeptide repeat domain"/>
    <property type="match status" value="3"/>
</dbReference>
<gene>
    <name evidence="7" type="primary">LOC103515709</name>
</gene>
<feature type="transmembrane region" description="Helical" evidence="5">
    <location>
        <begin position="6"/>
        <end position="24"/>
    </location>
</feature>
<evidence type="ECO:0000313" key="7">
    <source>
        <dbReference type="RefSeq" id="XP_026684103.1"/>
    </source>
</evidence>
<feature type="transmembrane region" description="Helical" evidence="5">
    <location>
        <begin position="521"/>
        <end position="537"/>
    </location>
</feature>
<proteinExistence type="predicted"/>
<dbReference type="SMART" id="SM00028">
    <property type="entry name" value="TPR"/>
    <property type="match status" value="7"/>
</dbReference>
<dbReference type="PaxDb" id="121845-A0A3Q0JAX4"/>
<feature type="repeat" description="TPR" evidence="3">
    <location>
        <begin position="657"/>
        <end position="690"/>
    </location>
</feature>
<dbReference type="RefSeq" id="XP_026684103.1">
    <property type="nucleotide sequence ID" value="XM_026828302.1"/>
</dbReference>
<dbReference type="PANTHER" id="PTHR44227:SF3">
    <property type="entry name" value="PROTEIN O-MANNOSYL-TRANSFERASE TMTC4"/>
    <property type="match status" value="1"/>
</dbReference>
<dbReference type="PROSITE" id="PS50005">
    <property type="entry name" value="TPR"/>
    <property type="match status" value="5"/>
</dbReference>
<feature type="transmembrane region" description="Helical" evidence="5">
    <location>
        <begin position="549"/>
        <end position="566"/>
    </location>
</feature>
<protein>
    <submittedName>
        <fullName evidence="7">Transmembrane and TPR repeat-containing protein 4-like</fullName>
    </submittedName>
</protein>
<dbReference type="GO" id="GO:0005783">
    <property type="term" value="C:endoplasmic reticulum"/>
    <property type="evidence" value="ECO:0007669"/>
    <property type="project" value="TreeGrafter"/>
</dbReference>
<keyword evidence="4" id="KW-0175">Coiled coil</keyword>
<dbReference type="Proteomes" id="UP000079169">
    <property type="component" value="Unplaced"/>
</dbReference>
<evidence type="ECO:0000256" key="1">
    <source>
        <dbReference type="ARBA" id="ARBA00022737"/>
    </source>
</evidence>
<feature type="transmembrane region" description="Helical" evidence="5">
    <location>
        <begin position="237"/>
        <end position="257"/>
    </location>
</feature>
<dbReference type="GO" id="GO:0000030">
    <property type="term" value="F:mannosyltransferase activity"/>
    <property type="evidence" value="ECO:0007669"/>
    <property type="project" value="TreeGrafter"/>
</dbReference>
<name>A0A3Q0JAX4_DIACI</name>
<dbReference type="GeneID" id="103515709"/>
<dbReference type="PANTHER" id="PTHR44227">
    <property type="match status" value="1"/>
</dbReference>
<dbReference type="KEGG" id="dci:103515709"/>
<evidence type="ECO:0000256" key="3">
    <source>
        <dbReference type="PROSITE-ProRule" id="PRU00339"/>
    </source>
</evidence>
<dbReference type="Pfam" id="PF13432">
    <property type="entry name" value="TPR_16"/>
    <property type="match status" value="2"/>
</dbReference>
<dbReference type="Pfam" id="PF13424">
    <property type="entry name" value="TPR_12"/>
    <property type="match status" value="1"/>
</dbReference>
<sequence length="857" mass="98483">MKGILSIYDLFVVHKLTIVGCYSLHIIKPHRQRFLLIRQGLLAIVGLLALYVRWSIMGSAPPTFKPIDEAKSKKLLTLSYHFRWNCLLFGKAAFSFHVVNIILHGLCSSLTYSVVQVLSRGHSPSTAFYTALLFTVHPIHCESVAGIVGRADLLAAFLGFVSILVYKYCSSTHNVLKMISLTITSALLCVGAMLCKEQGITVLGILSIYDLFVVHKLTIVGCYSLHIIKPHRQRFLLIRQGLLAIVGLLALYVRWSIMGSAPPTFKPIDNPASFHEQFVMRVREWRSFHFQSLFDQQRRRDVLIATSLIIVPFLPASNLLFRVGFVIAERNLYIPSLGFCLLVAVSLNKAVQQFDKHKQNIIAAFIFVMFILSVRTLDRNEDWNNEVRLYESAIRVSPLNAKMHFNLELLSLAFNLNIGKIVLRVTEEKWFDYQMFYKKNKRLFDNLVPFVKVVAEVVFFQNDITHEELKRLIKKLRLCKSLFDQQRRRDVLIATSLIIVPFLPASNLLFRVGFVIAERNLYIPSLGFCLLVAVSLNKAVQQFDKHKQNIIAAFIFVMFILSVRTLDRNEDWNNEVRLYESAIRVSPLNAKMHFNLGRQAAEQNNQALAVTYYREAIRLNPTYAQAMNNLANLLRLDQPHEAEILFKKAVQYEPELSSAWNNLGILLNSQKRFEEAERCYSNAVSVGRLRKKKADYLYNLGNMYLDMGDRTKALNTWLNVTMLDPFHVKSWHNIIIMFDSLGNFSRSVAMAERALRLLPRDASLHADLAYSLVQMKRYNEAEVHYKASIQLKPNTALYHANFGVFYQLIKEYDKAEQEYLKAISIDASYKKVHENYASLKQQMAKLNRKLDNKQSIS</sequence>
<dbReference type="GO" id="GO:0030968">
    <property type="term" value="P:endoplasmic reticulum unfolded protein response"/>
    <property type="evidence" value="ECO:0007669"/>
    <property type="project" value="TreeGrafter"/>
</dbReference>
<organism evidence="6 7">
    <name type="scientific">Diaphorina citri</name>
    <name type="common">Asian citrus psyllid</name>
    <dbReference type="NCBI Taxonomy" id="121845"/>
    <lineage>
        <taxon>Eukaryota</taxon>
        <taxon>Metazoa</taxon>
        <taxon>Ecdysozoa</taxon>
        <taxon>Arthropoda</taxon>
        <taxon>Hexapoda</taxon>
        <taxon>Insecta</taxon>
        <taxon>Pterygota</taxon>
        <taxon>Neoptera</taxon>
        <taxon>Paraneoptera</taxon>
        <taxon>Hemiptera</taxon>
        <taxon>Sternorrhyncha</taxon>
        <taxon>Psylloidea</taxon>
        <taxon>Psyllidae</taxon>
        <taxon>Diaphorininae</taxon>
        <taxon>Diaphorina</taxon>
    </lineage>
</organism>
<evidence type="ECO:0000313" key="6">
    <source>
        <dbReference type="Proteomes" id="UP000079169"/>
    </source>
</evidence>
<evidence type="ECO:0000256" key="5">
    <source>
        <dbReference type="SAM" id="Phobius"/>
    </source>
</evidence>
<feature type="repeat" description="TPR" evidence="3">
    <location>
        <begin position="762"/>
        <end position="795"/>
    </location>
</feature>
<feature type="transmembrane region" description="Helical" evidence="5">
    <location>
        <begin position="36"/>
        <end position="56"/>
    </location>
</feature>
<reference evidence="7" key="1">
    <citation type="submission" date="2025-08" db="UniProtKB">
        <authorList>
            <consortium name="RefSeq"/>
        </authorList>
    </citation>
    <scope>IDENTIFICATION</scope>
</reference>
<evidence type="ECO:0000256" key="2">
    <source>
        <dbReference type="ARBA" id="ARBA00022803"/>
    </source>
</evidence>
<dbReference type="InterPro" id="IPR011990">
    <property type="entry name" value="TPR-like_helical_dom_sf"/>
</dbReference>
<dbReference type="InterPro" id="IPR052346">
    <property type="entry name" value="O-mannosyl-transferase_TMTC"/>
</dbReference>
<feature type="transmembrane region" description="Helical" evidence="5">
    <location>
        <begin position="153"/>
        <end position="169"/>
    </location>
</feature>
<dbReference type="AlphaFoldDB" id="A0A3Q0JAX4"/>
<keyword evidence="1" id="KW-0677">Repeat</keyword>
<dbReference type="Pfam" id="PF13181">
    <property type="entry name" value="TPR_8"/>
    <property type="match status" value="1"/>
</dbReference>
<accession>A0A3Q0JAX4</accession>
<keyword evidence="5" id="KW-1133">Transmembrane helix</keyword>
<feature type="transmembrane region" description="Helical" evidence="5">
    <location>
        <begin position="176"/>
        <end position="194"/>
    </location>
</feature>
<dbReference type="STRING" id="121845.A0A3Q0JAX4"/>
<feature type="transmembrane region" description="Helical" evidence="5">
    <location>
        <begin position="200"/>
        <end position="225"/>
    </location>
</feature>
<keyword evidence="5" id="KW-0812">Transmembrane</keyword>
<feature type="repeat" description="TPR" evidence="3">
    <location>
        <begin position="694"/>
        <end position="727"/>
    </location>
</feature>
<dbReference type="InterPro" id="IPR019734">
    <property type="entry name" value="TPR_rpt"/>
</dbReference>
<feature type="transmembrane region" description="Helical" evidence="5">
    <location>
        <begin position="302"/>
        <end position="321"/>
    </location>
</feature>
<dbReference type="SUPFAM" id="SSF48452">
    <property type="entry name" value="TPR-like"/>
    <property type="match status" value="2"/>
</dbReference>
<feature type="coiled-coil region" evidence="4">
    <location>
        <begin position="829"/>
        <end position="856"/>
    </location>
</feature>